<keyword evidence="3" id="KW-0274">FAD</keyword>
<dbReference type="SUPFAM" id="SSF51905">
    <property type="entry name" value="FAD/NAD(P)-binding domain"/>
    <property type="match status" value="1"/>
</dbReference>
<keyword evidence="7" id="KW-1185">Reference proteome</keyword>
<dbReference type="Pfam" id="PF00890">
    <property type="entry name" value="FAD_binding_2"/>
    <property type="match status" value="1"/>
</dbReference>
<evidence type="ECO:0000313" key="7">
    <source>
        <dbReference type="Proteomes" id="UP000515733"/>
    </source>
</evidence>
<comment type="cofactor">
    <cofactor evidence="1">
        <name>FAD</name>
        <dbReference type="ChEBI" id="CHEBI:57692"/>
    </cofactor>
</comment>
<dbReference type="SUPFAM" id="SSF56425">
    <property type="entry name" value="Succinate dehydrogenase/fumarate reductase flavoprotein, catalytic domain"/>
    <property type="match status" value="1"/>
</dbReference>
<dbReference type="GO" id="GO:0016491">
    <property type="term" value="F:oxidoreductase activity"/>
    <property type="evidence" value="ECO:0007669"/>
    <property type="project" value="UniProtKB-KW"/>
</dbReference>
<evidence type="ECO:0000256" key="3">
    <source>
        <dbReference type="ARBA" id="ARBA00022827"/>
    </source>
</evidence>
<feature type="domain" description="FAD-dependent oxidoreductase 2 FAD-binding" evidence="5">
    <location>
        <begin position="24"/>
        <end position="460"/>
    </location>
</feature>
<sequence length="482" mass="51032">MLGILGTSESLAGEARQHWDREFDVIVVGCGLAGASAAYEAARSGAVVLVLDSGGAAANASHGTIIYMGGGTGLQKACQIEDTPEAMMKYLLASTGPDPDTGRIRVFVERSVANYDWLVSLGVPFSNAPDNLSLEYSGSEKVYPWREMIRPVPRGHIPDVPGSKSLYRGGGAWIQKRLLDGARSAGAATPLNAVARRIVRGHDGVVQGVVATIDGRSFSFRARRGLILATGGFAHNKEMVSEHAPIYLGCTPTDLKWNDGWGIRAAQSVGAAVRRMGSAGAGWYFYHPASRRQGVLVNAQGQRFISEDSYSGRVGDAIVREQHGIAYLIVDRTIMDDGASTVIPDAIAAQAASIADLEGLLGIPAPALQQTLDTYNTYATKGQDPLFHKALEHLRPLSQGPFTAINASVGKSRVSFFTLGGVHTTPGAEVLDTEGKTIPKLYAVGRVSAGIPCPYYYSSGLNLGECITFGRIAGIGAARNRT</sequence>
<gene>
    <name evidence="6" type="ORF">DENOEST_3673</name>
</gene>
<name>A0A6S6Y5N7_9PROT</name>
<keyword evidence="4" id="KW-0560">Oxidoreductase</keyword>
<dbReference type="InterPro" id="IPR003953">
    <property type="entry name" value="FAD-dep_OxRdtase_2_FAD-bd"/>
</dbReference>
<proteinExistence type="predicted"/>
<evidence type="ECO:0000256" key="1">
    <source>
        <dbReference type="ARBA" id="ARBA00001974"/>
    </source>
</evidence>
<dbReference type="Proteomes" id="UP000515733">
    <property type="component" value="Chromosome"/>
</dbReference>
<dbReference type="InterPro" id="IPR036188">
    <property type="entry name" value="FAD/NAD-bd_sf"/>
</dbReference>
<dbReference type="EMBL" id="LR778301">
    <property type="protein sequence ID" value="CAB1370827.1"/>
    <property type="molecule type" value="Genomic_DNA"/>
</dbReference>
<reference evidence="6 7" key="1">
    <citation type="submission" date="2020-03" db="EMBL/GenBank/DDBJ databases">
        <authorList>
            <consortium name="Genoscope - CEA"/>
            <person name="William W."/>
        </authorList>
    </citation>
    <scope>NUCLEOTIDE SEQUENCE [LARGE SCALE GENOMIC DNA]</scope>
    <source>
        <strain evidence="7">DSM 16959</strain>
    </source>
</reference>
<evidence type="ECO:0000313" key="6">
    <source>
        <dbReference type="EMBL" id="CAB1370827.1"/>
    </source>
</evidence>
<dbReference type="Gene3D" id="3.90.700.10">
    <property type="entry name" value="Succinate dehydrogenase/fumarate reductase flavoprotein, catalytic domain"/>
    <property type="match status" value="1"/>
</dbReference>
<dbReference type="AlphaFoldDB" id="A0A6S6Y5N7"/>
<dbReference type="Gene3D" id="3.50.50.60">
    <property type="entry name" value="FAD/NAD(P)-binding domain"/>
    <property type="match status" value="1"/>
</dbReference>
<dbReference type="InterPro" id="IPR027477">
    <property type="entry name" value="Succ_DH/fumarate_Rdtase_cat_sf"/>
</dbReference>
<protein>
    <submittedName>
        <fullName evidence="6">Flavoprotein</fullName>
    </submittedName>
</protein>
<dbReference type="PANTHER" id="PTHR43400:SF10">
    <property type="entry name" value="3-OXOSTEROID 1-DEHYDROGENASE"/>
    <property type="match status" value="1"/>
</dbReference>
<evidence type="ECO:0000259" key="5">
    <source>
        <dbReference type="Pfam" id="PF00890"/>
    </source>
</evidence>
<dbReference type="InterPro" id="IPR050315">
    <property type="entry name" value="FAD-oxidoreductase_2"/>
</dbReference>
<dbReference type="PANTHER" id="PTHR43400">
    <property type="entry name" value="FUMARATE REDUCTASE"/>
    <property type="match status" value="1"/>
</dbReference>
<evidence type="ECO:0000256" key="2">
    <source>
        <dbReference type="ARBA" id="ARBA00022630"/>
    </source>
</evidence>
<dbReference type="KEGG" id="doe:DENOEST_3673"/>
<accession>A0A6S6Y5N7</accession>
<evidence type="ECO:0000256" key="4">
    <source>
        <dbReference type="ARBA" id="ARBA00023002"/>
    </source>
</evidence>
<dbReference type="GO" id="GO:0008202">
    <property type="term" value="P:steroid metabolic process"/>
    <property type="evidence" value="ECO:0007669"/>
    <property type="project" value="UniProtKB-ARBA"/>
</dbReference>
<keyword evidence="2" id="KW-0285">Flavoprotein</keyword>
<organism evidence="6 7">
    <name type="scientific">Denitratisoma oestradiolicum</name>
    <dbReference type="NCBI Taxonomy" id="311182"/>
    <lineage>
        <taxon>Bacteria</taxon>
        <taxon>Pseudomonadati</taxon>
        <taxon>Pseudomonadota</taxon>
        <taxon>Betaproteobacteria</taxon>
        <taxon>Nitrosomonadales</taxon>
        <taxon>Sterolibacteriaceae</taxon>
        <taxon>Denitratisoma</taxon>
    </lineage>
</organism>